<keyword evidence="1" id="KW-0479">Metal-binding</keyword>
<keyword evidence="4" id="KW-1185">Reference proteome</keyword>
<proteinExistence type="predicted"/>
<evidence type="ECO:0000256" key="1">
    <source>
        <dbReference type="PROSITE-ProRule" id="PRU00276"/>
    </source>
</evidence>
<dbReference type="GO" id="GO:0004222">
    <property type="term" value="F:metalloendopeptidase activity"/>
    <property type="evidence" value="ECO:0007669"/>
    <property type="project" value="InterPro"/>
</dbReference>
<organism evidence="3 4">
    <name type="scientific">Chiloscyllium punctatum</name>
    <name type="common">Brownbanded bambooshark</name>
    <name type="synonym">Hemiscyllium punctatum</name>
    <dbReference type="NCBI Taxonomy" id="137246"/>
    <lineage>
        <taxon>Eukaryota</taxon>
        <taxon>Metazoa</taxon>
        <taxon>Chordata</taxon>
        <taxon>Craniata</taxon>
        <taxon>Vertebrata</taxon>
        <taxon>Chondrichthyes</taxon>
        <taxon>Elasmobranchii</taxon>
        <taxon>Galeomorphii</taxon>
        <taxon>Galeoidea</taxon>
        <taxon>Orectolobiformes</taxon>
        <taxon>Hemiscylliidae</taxon>
        <taxon>Chiloscyllium</taxon>
    </lineage>
</organism>
<feature type="binding site" evidence="1">
    <location>
        <position position="63"/>
    </location>
    <ligand>
        <name>Zn(2+)</name>
        <dbReference type="ChEBI" id="CHEBI:29105"/>
        <note>catalytic</note>
    </ligand>
</feature>
<dbReference type="PROSITE" id="PS50215">
    <property type="entry name" value="ADAM_MEPRO"/>
    <property type="match status" value="1"/>
</dbReference>
<feature type="binding site" evidence="1">
    <location>
        <position position="57"/>
    </location>
    <ligand>
        <name>Zn(2+)</name>
        <dbReference type="ChEBI" id="CHEBI:29105"/>
        <note>catalytic</note>
    </ligand>
</feature>
<dbReference type="Pfam" id="PF01421">
    <property type="entry name" value="Reprolysin"/>
    <property type="match status" value="1"/>
</dbReference>
<feature type="binding site" evidence="1">
    <location>
        <position position="53"/>
    </location>
    <ligand>
        <name>Zn(2+)</name>
        <dbReference type="ChEBI" id="CHEBI:29105"/>
        <note>catalytic</note>
    </ligand>
</feature>
<evidence type="ECO:0000313" key="4">
    <source>
        <dbReference type="Proteomes" id="UP000287033"/>
    </source>
</evidence>
<dbReference type="GO" id="GO:0005615">
    <property type="term" value="C:extracellular space"/>
    <property type="evidence" value="ECO:0007669"/>
    <property type="project" value="TreeGrafter"/>
</dbReference>
<dbReference type="GO" id="GO:0046872">
    <property type="term" value="F:metal ion binding"/>
    <property type="evidence" value="ECO:0007669"/>
    <property type="project" value="UniProtKB-KW"/>
</dbReference>
<protein>
    <recommendedName>
        <fullName evidence="2">Peptidase M12B domain-containing protein</fullName>
    </recommendedName>
</protein>
<reference evidence="3 4" key="1">
    <citation type="journal article" date="2018" name="Nat. Ecol. Evol.">
        <title>Shark genomes provide insights into elasmobranch evolution and the origin of vertebrates.</title>
        <authorList>
            <person name="Hara Y"/>
            <person name="Yamaguchi K"/>
            <person name="Onimaru K"/>
            <person name="Kadota M"/>
            <person name="Koyanagi M"/>
            <person name="Keeley SD"/>
            <person name="Tatsumi K"/>
            <person name="Tanaka K"/>
            <person name="Motone F"/>
            <person name="Kageyama Y"/>
            <person name="Nozu R"/>
            <person name="Adachi N"/>
            <person name="Nishimura O"/>
            <person name="Nakagawa R"/>
            <person name="Tanegashima C"/>
            <person name="Kiyatake I"/>
            <person name="Matsumoto R"/>
            <person name="Murakumo K"/>
            <person name="Nishida K"/>
            <person name="Terakita A"/>
            <person name="Kuratani S"/>
            <person name="Sato K"/>
            <person name="Hyodo S Kuraku.S."/>
        </authorList>
    </citation>
    <scope>NUCLEOTIDE SEQUENCE [LARGE SCALE GENOMIC DNA]</scope>
</reference>
<name>A0A401T550_CHIPU</name>
<dbReference type="AlphaFoldDB" id="A0A401T550"/>
<dbReference type="InterPro" id="IPR001590">
    <property type="entry name" value="Peptidase_M12B"/>
</dbReference>
<gene>
    <name evidence="3" type="ORF">chiPu_0016310</name>
</gene>
<dbReference type="Gene3D" id="3.40.390.10">
    <property type="entry name" value="Collagenase (Catalytic Domain)"/>
    <property type="match status" value="1"/>
</dbReference>
<dbReference type="GO" id="GO:0005178">
    <property type="term" value="F:integrin binding"/>
    <property type="evidence" value="ECO:0007669"/>
    <property type="project" value="TreeGrafter"/>
</dbReference>
<dbReference type="Proteomes" id="UP000287033">
    <property type="component" value="Unassembled WGS sequence"/>
</dbReference>
<dbReference type="GO" id="GO:0045087">
    <property type="term" value="P:innate immune response"/>
    <property type="evidence" value="ECO:0007669"/>
    <property type="project" value="TreeGrafter"/>
</dbReference>
<feature type="domain" description="Peptidase M12B" evidence="2">
    <location>
        <begin position="45"/>
        <end position="117"/>
    </location>
</feature>
<dbReference type="GO" id="GO:0007229">
    <property type="term" value="P:integrin-mediated signaling pathway"/>
    <property type="evidence" value="ECO:0007669"/>
    <property type="project" value="TreeGrafter"/>
</dbReference>
<accession>A0A401T550</accession>
<dbReference type="GO" id="GO:0006508">
    <property type="term" value="P:proteolysis"/>
    <property type="evidence" value="ECO:0007669"/>
    <property type="project" value="InterPro"/>
</dbReference>
<dbReference type="SUPFAM" id="SSF55486">
    <property type="entry name" value="Metalloproteases ('zincins'), catalytic domain"/>
    <property type="match status" value="1"/>
</dbReference>
<dbReference type="OrthoDB" id="5951731at2759"/>
<dbReference type="InterPro" id="IPR024079">
    <property type="entry name" value="MetalloPept_cat_dom_sf"/>
</dbReference>
<sequence>MKYVELVLVADSVEYQSAFNSKRKVISRLVNAVNYVDLDTTAESLGIASNLAHGIGHNLGMDHDFAAPKCVCADKKAGCIMAEARGLQPAQVFSSCSRDALQRSLARGIGMCLYNLPDPSLLVRGQKCGNSYVDPDEECDCGKPEVWRVYL</sequence>
<comment type="caution">
    <text evidence="1">Lacks conserved residue(s) required for the propagation of feature annotation.</text>
</comment>
<keyword evidence="1" id="KW-0862">Zinc</keyword>
<dbReference type="STRING" id="137246.A0A401T550"/>
<dbReference type="PANTHER" id="PTHR11905:SF130">
    <property type="entry name" value="DISINTEGRIN AND METALLOPROTEINASE DOMAIN-CONTAINING PROTEIN 15"/>
    <property type="match status" value="1"/>
</dbReference>
<dbReference type="EMBL" id="BEZZ01001059">
    <property type="protein sequence ID" value="GCC37803.1"/>
    <property type="molecule type" value="Genomic_DNA"/>
</dbReference>
<evidence type="ECO:0000259" key="2">
    <source>
        <dbReference type="PROSITE" id="PS50215"/>
    </source>
</evidence>
<evidence type="ECO:0000313" key="3">
    <source>
        <dbReference type="EMBL" id="GCC37803.1"/>
    </source>
</evidence>
<dbReference type="PANTHER" id="PTHR11905">
    <property type="entry name" value="ADAM A DISINTEGRIN AND METALLOPROTEASE DOMAIN"/>
    <property type="match status" value="1"/>
</dbReference>
<comment type="caution">
    <text evidence="3">The sequence shown here is derived from an EMBL/GenBank/DDBJ whole genome shotgun (WGS) entry which is preliminary data.</text>
</comment>